<dbReference type="CDD" id="cd12148">
    <property type="entry name" value="fungal_TF_MHR"/>
    <property type="match status" value="1"/>
</dbReference>
<dbReference type="Pfam" id="PF04082">
    <property type="entry name" value="Fungal_trans"/>
    <property type="match status" value="1"/>
</dbReference>
<dbReference type="InterPro" id="IPR051089">
    <property type="entry name" value="prtT"/>
</dbReference>
<gene>
    <name evidence="9" type="ORF">HETIRDRAFT_471598</name>
</gene>
<evidence type="ECO:0000313" key="10">
    <source>
        <dbReference type="Proteomes" id="UP000030671"/>
    </source>
</evidence>
<evidence type="ECO:0000256" key="2">
    <source>
        <dbReference type="ARBA" id="ARBA00022723"/>
    </source>
</evidence>
<feature type="region of interest" description="Disordered" evidence="7">
    <location>
        <begin position="194"/>
        <end position="213"/>
    </location>
</feature>
<dbReference type="GeneID" id="20677403"/>
<feature type="domain" description="Zn(2)-C6 fungal-type" evidence="8">
    <location>
        <begin position="51"/>
        <end position="83"/>
    </location>
</feature>
<dbReference type="CDD" id="cd00067">
    <property type="entry name" value="GAL4"/>
    <property type="match status" value="1"/>
</dbReference>
<feature type="compositionally biased region" description="Gly residues" evidence="7">
    <location>
        <begin position="669"/>
        <end position="683"/>
    </location>
</feature>
<dbReference type="GO" id="GO:0005634">
    <property type="term" value="C:nucleus"/>
    <property type="evidence" value="ECO:0007669"/>
    <property type="project" value="UniProtKB-SubCell"/>
</dbReference>
<evidence type="ECO:0000259" key="8">
    <source>
        <dbReference type="PROSITE" id="PS50048"/>
    </source>
</evidence>
<organism evidence="9 10">
    <name type="scientific">Heterobasidion irregulare (strain TC 32-1)</name>
    <dbReference type="NCBI Taxonomy" id="747525"/>
    <lineage>
        <taxon>Eukaryota</taxon>
        <taxon>Fungi</taxon>
        <taxon>Dikarya</taxon>
        <taxon>Basidiomycota</taxon>
        <taxon>Agaricomycotina</taxon>
        <taxon>Agaricomycetes</taxon>
        <taxon>Russulales</taxon>
        <taxon>Bondarzewiaceae</taxon>
        <taxon>Heterobasidion</taxon>
        <taxon>Heterobasidion annosum species complex</taxon>
    </lineage>
</organism>
<dbReference type="GO" id="GO:0000981">
    <property type="term" value="F:DNA-binding transcription factor activity, RNA polymerase II-specific"/>
    <property type="evidence" value="ECO:0007669"/>
    <property type="project" value="InterPro"/>
</dbReference>
<dbReference type="GO" id="GO:0008270">
    <property type="term" value="F:zinc ion binding"/>
    <property type="evidence" value="ECO:0007669"/>
    <property type="project" value="InterPro"/>
</dbReference>
<dbReference type="GO" id="GO:0006351">
    <property type="term" value="P:DNA-templated transcription"/>
    <property type="evidence" value="ECO:0007669"/>
    <property type="project" value="InterPro"/>
</dbReference>
<keyword evidence="2" id="KW-0479">Metal-binding</keyword>
<feature type="region of interest" description="Disordered" evidence="7">
    <location>
        <begin position="785"/>
        <end position="818"/>
    </location>
</feature>
<dbReference type="SUPFAM" id="SSF57701">
    <property type="entry name" value="Zn2/Cys6 DNA-binding domain"/>
    <property type="match status" value="1"/>
</dbReference>
<dbReference type="AlphaFoldDB" id="W4KMD6"/>
<evidence type="ECO:0000256" key="7">
    <source>
        <dbReference type="SAM" id="MobiDB-lite"/>
    </source>
</evidence>
<dbReference type="InterPro" id="IPR036864">
    <property type="entry name" value="Zn2-C6_fun-type_DNA-bd_sf"/>
</dbReference>
<dbReference type="KEGG" id="hir:HETIRDRAFT_471598"/>
<dbReference type="InterPro" id="IPR001138">
    <property type="entry name" value="Zn2Cys6_DnaBD"/>
</dbReference>
<dbReference type="PROSITE" id="PS50048">
    <property type="entry name" value="ZN2_CY6_FUNGAL_2"/>
    <property type="match status" value="1"/>
</dbReference>
<feature type="region of interest" description="Disordered" evidence="7">
    <location>
        <begin position="669"/>
        <end position="690"/>
    </location>
</feature>
<dbReference type="SMART" id="SM00066">
    <property type="entry name" value="GAL4"/>
    <property type="match status" value="1"/>
</dbReference>
<dbReference type="PANTHER" id="PTHR31845">
    <property type="entry name" value="FINGER DOMAIN PROTEIN, PUTATIVE-RELATED"/>
    <property type="match status" value="1"/>
</dbReference>
<evidence type="ECO:0000256" key="3">
    <source>
        <dbReference type="ARBA" id="ARBA00023015"/>
    </source>
</evidence>
<evidence type="ECO:0000256" key="5">
    <source>
        <dbReference type="ARBA" id="ARBA00023163"/>
    </source>
</evidence>
<proteinExistence type="predicted"/>
<dbReference type="InterPro" id="IPR007219">
    <property type="entry name" value="XnlR_reg_dom"/>
</dbReference>
<dbReference type="STRING" id="747525.W4KMD6"/>
<dbReference type="Pfam" id="PF00172">
    <property type="entry name" value="Zn_clus"/>
    <property type="match status" value="1"/>
</dbReference>
<keyword evidence="4" id="KW-0238">DNA-binding</keyword>
<dbReference type="SMART" id="SM00906">
    <property type="entry name" value="Fungal_trans"/>
    <property type="match status" value="1"/>
</dbReference>
<dbReference type="Gene3D" id="4.10.240.10">
    <property type="entry name" value="Zn(2)-C6 fungal-type DNA-binding domain"/>
    <property type="match status" value="1"/>
</dbReference>
<dbReference type="InParanoid" id="W4KMD6"/>
<feature type="region of interest" description="Disordered" evidence="7">
    <location>
        <begin position="120"/>
        <end position="177"/>
    </location>
</feature>
<sequence length="818" mass="88928">MSYPGPSKRPSSSNTNDADSRKRPRKDEDNEPGPSTDRGEPKAKPTRGARACTVCRRLKMKCVGAEQGPPCKRCLSGNHECIFEESNRGKRSSKKHELLTRSLRKMERTLDTVLRSIGNPSIASGMVSRSPSPSAQLAGTQALLSQDDPSTLPSPAYQPSRFQQPGSPKLHSLPDNSLNPLGLLAEASLANRRAQALTKTGRPLTSPTTQSAASKAMGVASDSYFKPGPMTILPLRRLFIERQIQPEMLSFVSTDEVVALFDIYFTHMSMHCNLLDPDFHSPALVCSRSPFLLTTICAISSKHYTARPELHAKLTDLSKKLAFSVPAQGYKSVEIVQAYLLLVLWGCGPVERYEQDKTWFLLGMAIRMATDLNLHRKTATMSPETEEGKARDREVHNRERTWLLCFSLDRSVGAQMGKPFSIKEDSIIRNALQWLQTPLASRHDFALAAYVELQRIMSRSLESLYSGSETPSGLLMDCDYLLVIKTMDRQIETWFSQVSEGNLDGFNDASAQYSRLMSIFYANYAMLVINSFGLQDALERTPVNISHFFARVHTSAKTCALLMRDELGPQGFLKYSPDSHFVFGSYAVLSLLKLIRPEFPASHDTEQETLGLVKDVADTFDSVSVGSLHTPSLYSVFLRALLSAKAEPPAAAEHGGNVADVHLQGGGGQGASGFGGGGAGGDGSLTNGINTPHVVQHEPSFMLSEFQFASEMGPVADLSTFPPTMAASRPGEDNMGMLSIDNILSGGFWDNVLVPGEWYSNPMEGLSGGFVYGAGGSGFITPHFGGTPAVSGQNSPMRGGQAVDDGAHRSLSASFHSP</sequence>
<feature type="compositionally biased region" description="Basic and acidic residues" evidence="7">
    <location>
        <begin position="18"/>
        <end position="28"/>
    </location>
</feature>
<evidence type="ECO:0000256" key="4">
    <source>
        <dbReference type="ARBA" id="ARBA00023125"/>
    </source>
</evidence>
<keyword evidence="3" id="KW-0805">Transcription regulation</keyword>
<evidence type="ECO:0000256" key="6">
    <source>
        <dbReference type="ARBA" id="ARBA00023242"/>
    </source>
</evidence>
<feature type="compositionally biased region" description="Polar residues" evidence="7">
    <location>
        <begin position="203"/>
        <end position="213"/>
    </location>
</feature>
<dbReference type="eggNOG" id="ENOG502QWMI">
    <property type="taxonomic scope" value="Eukaryota"/>
</dbReference>
<feature type="region of interest" description="Disordered" evidence="7">
    <location>
        <begin position="1"/>
        <end position="49"/>
    </location>
</feature>
<protein>
    <recommendedName>
        <fullName evidence="8">Zn(2)-C6 fungal-type domain-containing protein</fullName>
    </recommendedName>
</protein>
<keyword evidence="5" id="KW-0804">Transcription</keyword>
<dbReference type="HOGENOM" id="CLU_004538_1_0_1"/>
<dbReference type="PROSITE" id="PS00463">
    <property type="entry name" value="ZN2_CY6_FUNGAL_1"/>
    <property type="match status" value="1"/>
</dbReference>
<evidence type="ECO:0000313" key="9">
    <source>
        <dbReference type="EMBL" id="ETW86221.1"/>
    </source>
</evidence>
<comment type="subcellular location">
    <subcellularLocation>
        <location evidence="1">Nucleus</location>
    </subcellularLocation>
</comment>
<keyword evidence="6" id="KW-0539">Nucleus</keyword>
<evidence type="ECO:0000256" key="1">
    <source>
        <dbReference type="ARBA" id="ARBA00004123"/>
    </source>
</evidence>
<dbReference type="PANTHER" id="PTHR31845:SF19">
    <property type="entry name" value="TRANSCRIPTION FACTOR DOMAIN-CONTAINING PROTEIN"/>
    <property type="match status" value="1"/>
</dbReference>
<reference evidence="9 10" key="1">
    <citation type="journal article" date="2012" name="New Phytol.">
        <title>Insight into trade-off between wood decay and parasitism from the genome of a fungal forest pathogen.</title>
        <authorList>
            <person name="Olson A."/>
            <person name="Aerts A."/>
            <person name="Asiegbu F."/>
            <person name="Belbahri L."/>
            <person name="Bouzid O."/>
            <person name="Broberg A."/>
            <person name="Canback B."/>
            <person name="Coutinho P.M."/>
            <person name="Cullen D."/>
            <person name="Dalman K."/>
            <person name="Deflorio G."/>
            <person name="van Diepen L.T."/>
            <person name="Dunand C."/>
            <person name="Duplessis S."/>
            <person name="Durling M."/>
            <person name="Gonthier P."/>
            <person name="Grimwood J."/>
            <person name="Fossdal C.G."/>
            <person name="Hansson D."/>
            <person name="Henrissat B."/>
            <person name="Hietala A."/>
            <person name="Himmelstrand K."/>
            <person name="Hoffmeister D."/>
            <person name="Hogberg N."/>
            <person name="James T.Y."/>
            <person name="Karlsson M."/>
            <person name="Kohler A."/>
            <person name="Kues U."/>
            <person name="Lee Y.H."/>
            <person name="Lin Y.C."/>
            <person name="Lind M."/>
            <person name="Lindquist E."/>
            <person name="Lombard V."/>
            <person name="Lucas S."/>
            <person name="Lunden K."/>
            <person name="Morin E."/>
            <person name="Murat C."/>
            <person name="Park J."/>
            <person name="Raffaello T."/>
            <person name="Rouze P."/>
            <person name="Salamov A."/>
            <person name="Schmutz J."/>
            <person name="Solheim H."/>
            <person name="Stahlberg J."/>
            <person name="Velez H."/>
            <person name="de Vries R.P."/>
            <person name="Wiebenga A."/>
            <person name="Woodward S."/>
            <person name="Yakovlev I."/>
            <person name="Garbelotto M."/>
            <person name="Martin F."/>
            <person name="Grigoriev I.V."/>
            <person name="Stenlid J."/>
        </authorList>
    </citation>
    <scope>NUCLEOTIDE SEQUENCE [LARGE SCALE GENOMIC DNA]</scope>
    <source>
        <strain evidence="9 10">TC 32-1</strain>
    </source>
</reference>
<accession>W4KMD6</accession>
<dbReference type="Proteomes" id="UP000030671">
    <property type="component" value="Unassembled WGS sequence"/>
</dbReference>
<dbReference type="EMBL" id="KI925455">
    <property type="protein sequence ID" value="ETW86221.1"/>
    <property type="molecule type" value="Genomic_DNA"/>
</dbReference>
<dbReference type="GO" id="GO:0000976">
    <property type="term" value="F:transcription cis-regulatory region binding"/>
    <property type="evidence" value="ECO:0007669"/>
    <property type="project" value="TreeGrafter"/>
</dbReference>
<dbReference type="OrthoDB" id="3429912at2759"/>
<feature type="compositionally biased region" description="Polar residues" evidence="7">
    <location>
        <begin position="120"/>
        <end position="153"/>
    </location>
</feature>
<keyword evidence="10" id="KW-1185">Reference proteome</keyword>
<dbReference type="RefSeq" id="XP_009542979.1">
    <property type="nucleotide sequence ID" value="XM_009544684.1"/>
</dbReference>
<name>W4KMD6_HETIT</name>